<organism evidence="1 2">
    <name type="scientific">Smittium culicis</name>
    <dbReference type="NCBI Taxonomy" id="133412"/>
    <lineage>
        <taxon>Eukaryota</taxon>
        <taxon>Fungi</taxon>
        <taxon>Fungi incertae sedis</taxon>
        <taxon>Zoopagomycota</taxon>
        <taxon>Kickxellomycotina</taxon>
        <taxon>Harpellomycetes</taxon>
        <taxon>Harpellales</taxon>
        <taxon>Legeriomycetaceae</taxon>
        <taxon>Smittium</taxon>
    </lineage>
</organism>
<evidence type="ECO:0000313" key="1">
    <source>
        <dbReference type="EMBL" id="OMJ19027.1"/>
    </source>
</evidence>
<comment type="caution">
    <text evidence="1">The sequence shown here is derived from an EMBL/GenBank/DDBJ whole genome shotgun (WGS) entry which is preliminary data.</text>
</comment>
<gene>
    <name evidence="1" type="ORF">AYI70_g4985</name>
</gene>
<evidence type="ECO:0000313" key="2">
    <source>
        <dbReference type="Proteomes" id="UP000187283"/>
    </source>
</evidence>
<keyword evidence="2" id="KW-1185">Reference proteome</keyword>
<dbReference type="Proteomes" id="UP000187283">
    <property type="component" value="Unassembled WGS sequence"/>
</dbReference>
<proteinExistence type="predicted"/>
<dbReference type="EMBL" id="LSSN01001596">
    <property type="protein sequence ID" value="OMJ19027.1"/>
    <property type="molecule type" value="Genomic_DNA"/>
</dbReference>
<sequence>MTELLSPQVLARCESLRMKNYLEAENSAIHPLFMSQNRCEVAARSASRQSTETRIRLARTRKQSVSETDVQPADPTLIRNLAVFDKHPIEQYFSAAAVLQHPRNHQLHSRRVRRLYTHRNYAIARRIQLTSPPRMHDLSSSCPLLPHQFVACYFLIHPNHHLVHRPGDIVYRRRHRKSVRMPS</sequence>
<name>A0A1R1XWH9_9FUNG</name>
<dbReference type="AlphaFoldDB" id="A0A1R1XWH9"/>
<reference evidence="1 2" key="1">
    <citation type="submission" date="2017-01" db="EMBL/GenBank/DDBJ databases">
        <authorList>
            <person name="Mah S.A."/>
            <person name="Swanson W.J."/>
            <person name="Moy G.W."/>
            <person name="Vacquier V.D."/>
        </authorList>
    </citation>
    <scope>NUCLEOTIDE SEQUENCE [LARGE SCALE GENOMIC DNA]</scope>
    <source>
        <strain evidence="1 2">GSMNP</strain>
    </source>
</reference>
<protein>
    <submittedName>
        <fullName evidence="1">Uncharacterized protein</fullName>
    </submittedName>
</protein>
<accession>A0A1R1XWH9</accession>